<organism evidence="3 4">
    <name type="scientific">candidate division TA06 bacterium</name>
    <dbReference type="NCBI Taxonomy" id="2250710"/>
    <lineage>
        <taxon>Bacteria</taxon>
        <taxon>Bacteria division TA06</taxon>
    </lineage>
</organism>
<dbReference type="CDD" id="cd03789">
    <property type="entry name" value="GT9_LPS_heptosyltransferase"/>
    <property type="match status" value="1"/>
</dbReference>
<dbReference type="Proteomes" id="UP000315525">
    <property type="component" value="Unassembled WGS sequence"/>
</dbReference>
<dbReference type="GO" id="GO:0005829">
    <property type="term" value="C:cytosol"/>
    <property type="evidence" value="ECO:0007669"/>
    <property type="project" value="TreeGrafter"/>
</dbReference>
<dbReference type="GO" id="GO:0009244">
    <property type="term" value="P:lipopolysaccharide core region biosynthetic process"/>
    <property type="evidence" value="ECO:0007669"/>
    <property type="project" value="TreeGrafter"/>
</dbReference>
<keyword evidence="2 3" id="KW-0808">Transferase</keyword>
<proteinExistence type="predicted"/>
<dbReference type="InterPro" id="IPR002201">
    <property type="entry name" value="Glyco_trans_9"/>
</dbReference>
<dbReference type="InterPro" id="IPR051199">
    <property type="entry name" value="LPS_LOS_Heptosyltrfase"/>
</dbReference>
<protein>
    <submittedName>
        <fullName evidence="3">Lipopolysaccharide heptosyltransferase family protein</fullName>
    </submittedName>
</protein>
<name>A0A523UMD6_UNCT6</name>
<dbReference type="PANTHER" id="PTHR30160:SF1">
    <property type="entry name" value="LIPOPOLYSACCHARIDE 1,2-N-ACETYLGLUCOSAMINETRANSFERASE-RELATED"/>
    <property type="match status" value="1"/>
</dbReference>
<dbReference type="GO" id="GO:0008713">
    <property type="term" value="F:ADP-heptose-lipopolysaccharide heptosyltransferase activity"/>
    <property type="evidence" value="ECO:0007669"/>
    <property type="project" value="TreeGrafter"/>
</dbReference>
<comment type="caution">
    <text evidence="3">The sequence shown here is derived from an EMBL/GenBank/DDBJ whole genome shotgun (WGS) entry which is preliminary data.</text>
</comment>
<reference evidence="3 4" key="1">
    <citation type="submission" date="2019-03" db="EMBL/GenBank/DDBJ databases">
        <title>Metabolic potential of uncultured bacteria and archaea associated with petroleum seepage in deep-sea sediments.</title>
        <authorList>
            <person name="Dong X."/>
            <person name="Hubert C."/>
        </authorList>
    </citation>
    <scope>NUCLEOTIDE SEQUENCE [LARGE SCALE GENOMIC DNA]</scope>
    <source>
        <strain evidence="3">E44_bin18</strain>
    </source>
</reference>
<evidence type="ECO:0000313" key="4">
    <source>
        <dbReference type="Proteomes" id="UP000315525"/>
    </source>
</evidence>
<dbReference type="AlphaFoldDB" id="A0A523UMD6"/>
<dbReference type="SUPFAM" id="SSF53756">
    <property type="entry name" value="UDP-Glycosyltransferase/glycogen phosphorylase"/>
    <property type="match status" value="1"/>
</dbReference>
<dbReference type="Gene3D" id="3.40.50.2000">
    <property type="entry name" value="Glycogen Phosphorylase B"/>
    <property type="match status" value="2"/>
</dbReference>
<evidence type="ECO:0000256" key="1">
    <source>
        <dbReference type="ARBA" id="ARBA00022676"/>
    </source>
</evidence>
<dbReference type="EMBL" id="SOJN01000150">
    <property type="protein sequence ID" value="TET43665.1"/>
    <property type="molecule type" value="Genomic_DNA"/>
</dbReference>
<sequence>MRALERRLKEIAIRAIGGLSSGYKLDFRDINIDSVKRILLVKQHDQLGDLLLFSPVLPAVRNRFPNAYIAVCTRGYTKDVVLEDPLVDDVLVIHRRLGNWRVRDLACAARCLVLGFDLAIVFNTISHSFTSDMVTLLGRARYRIGPTEPTFPRVKKNAFYNIEVSIPRERMQMSEMYLSIAEPLGVSIGEVKERMYVGREWEDEAASALESWGVKRDDKLFAIHPGGARDYARWPLERYSELGDRLSLLPNARIVMIVGRGESWGEDVARQMKAEPIICKATKLKLLAAIFKHVQVYVGNDTGLFHVAASVGTKAVGIYGKTNPDVWKPKGSHVIAVRSGDMDVNSIKVEEVYSAVMGLLQ</sequence>
<evidence type="ECO:0000313" key="3">
    <source>
        <dbReference type="EMBL" id="TET43665.1"/>
    </source>
</evidence>
<evidence type="ECO:0000256" key="2">
    <source>
        <dbReference type="ARBA" id="ARBA00022679"/>
    </source>
</evidence>
<keyword evidence="1" id="KW-0328">Glycosyltransferase</keyword>
<gene>
    <name evidence="3" type="ORF">E3J62_12685</name>
</gene>
<dbReference type="Pfam" id="PF01075">
    <property type="entry name" value="Glyco_transf_9"/>
    <property type="match status" value="1"/>
</dbReference>
<accession>A0A523UMD6</accession>
<dbReference type="PANTHER" id="PTHR30160">
    <property type="entry name" value="TETRAACYLDISACCHARIDE 4'-KINASE-RELATED"/>
    <property type="match status" value="1"/>
</dbReference>